<evidence type="ECO:0000259" key="1">
    <source>
        <dbReference type="Pfam" id="PF14111"/>
    </source>
</evidence>
<name>A0ABR0N1D3_GOSAR</name>
<feature type="domain" description="DUF4283" evidence="1">
    <location>
        <begin position="114"/>
        <end position="194"/>
    </location>
</feature>
<dbReference type="Pfam" id="PF14111">
    <property type="entry name" value="DUF4283"/>
    <property type="match status" value="1"/>
</dbReference>
<reference evidence="2 3" key="1">
    <citation type="submission" date="2023-03" db="EMBL/GenBank/DDBJ databases">
        <title>WGS of Gossypium arboreum.</title>
        <authorList>
            <person name="Yu D."/>
        </authorList>
    </citation>
    <scope>NUCLEOTIDE SEQUENCE [LARGE SCALE GENOMIC DNA]</scope>
    <source>
        <tissue evidence="2">Leaf</tissue>
    </source>
</reference>
<evidence type="ECO:0000313" key="2">
    <source>
        <dbReference type="EMBL" id="KAK5784358.1"/>
    </source>
</evidence>
<comment type="caution">
    <text evidence="2">The sequence shown here is derived from an EMBL/GenBank/DDBJ whole genome shotgun (WGS) entry which is preliminary data.</text>
</comment>
<dbReference type="EMBL" id="JARKNE010000011">
    <property type="protein sequence ID" value="KAK5784358.1"/>
    <property type="molecule type" value="Genomic_DNA"/>
</dbReference>
<sequence length="227" mass="25831">MNTSNEMEFVVGANLSGSNNGVGRVTKKVRRRLDISPESEDPTVDGYAQLVLDPGITKAFYKSTLLGSYMSSMQDVNMDEEFGLKDSGMVTEVFGGIPTITFFDQVHKYIEHRMAKTIIVKVLGKSIGFNALLNKITFLWCPKSHIQLMDLENDHYLVRFNTEDDYSKVVLIGLWVIFGQHLTVRLWSVDFSTNQLEIDTQLVWVRLPGFPEGFYLDFFIWAIGQLL</sequence>
<protein>
    <recommendedName>
        <fullName evidence="1">DUF4283 domain-containing protein</fullName>
    </recommendedName>
</protein>
<dbReference type="PANTHER" id="PTHR31286:SF99">
    <property type="entry name" value="DUF4283 DOMAIN-CONTAINING PROTEIN"/>
    <property type="match status" value="1"/>
</dbReference>
<evidence type="ECO:0000313" key="3">
    <source>
        <dbReference type="Proteomes" id="UP001358586"/>
    </source>
</evidence>
<accession>A0ABR0N1D3</accession>
<dbReference type="InterPro" id="IPR040256">
    <property type="entry name" value="At4g02000-like"/>
</dbReference>
<dbReference type="Proteomes" id="UP001358586">
    <property type="component" value="Chromosome 11"/>
</dbReference>
<dbReference type="InterPro" id="IPR025558">
    <property type="entry name" value="DUF4283"/>
</dbReference>
<gene>
    <name evidence="2" type="ORF">PVK06_038881</name>
</gene>
<organism evidence="2 3">
    <name type="scientific">Gossypium arboreum</name>
    <name type="common">Tree cotton</name>
    <name type="synonym">Gossypium nanking</name>
    <dbReference type="NCBI Taxonomy" id="29729"/>
    <lineage>
        <taxon>Eukaryota</taxon>
        <taxon>Viridiplantae</taxon>
        <taxon>Streptophyta</taxon>
        <taxon>Embryophyta</taxon>
        <taxon>Tracheophyta</taxon>
        <taxon>Spermatophyta</taxon>
        <taxon>Magnoliopsida</taxon>
        <taxon>eudicotyledons</taxon>
        <taxon>Gunneridae</taxon>
        <taxon>Pentapetalae</taxon>
        <taxon>rosids</taxon>
        <taxon>malvids</taxon>
        <taxon>Malvales</taxon>
        <taxon>Malvaceae</taxon>
        <taxon>Malvoideae</taxon>
        <taxon>Gossypium</taxon>
    </lineage>
</organism>
<dbReference type="PANTHER" id="PTHR31286">
    <property type="entry name" value="GLYCINE-RICH CELL WALL STRUCTURAL PROTEIN 1.8-LIKE"/>
    <property type="match status" value="1"/>
</dbReference>
<proteinExistence type="predicted"/>
<keyword evidence="3" id="KW-1185">Reference proteome</keyword>